<dbReference type="GO" id="GO:0004577">
    <property type="term" value="F:N-acetylglucosaminyldiphosphodolichol N-acetylglucosaminyltransferase activity"/>
    <property type="evidence" value="ECO:0007669"/>
    <property type="project" value="TreeGrafter"/>
</dbReference>
<evidence type="ECO:0000313" key="11">
    <source>
        <dbReference type="EMBL" id="EPQ29661.1"/>
    </source>
</evidence>
<dbReference type="GO" id="GO:0043541">
    <property type="term" value="C:UDP-N-acetylglucosamine transferase complex"/>
    <property type="evidence" value="ECO:0007669"/>
    <property type="project" value="TreeGrafter"/>
</dbReference>
<evidence type="ECO:0000256" key="10">
    <source>
        <dbReference type="ARBA" id="ARBA00032062"/>
    </source>
</evidence>
<dbReference type="RefSeq" id="XP_007878585.1">
    <property type="nucleotide sequence ID" value="XM_007880394.1"/>
</dbReference>
<keyword evidence="8" id="KW-1133">Transmembrane helix</keyword>
<dbReference type="Gene3D" id="3.40.50.2000">
    <property type="entry name" value="Glycogen Phosphorylase B"/>
    <property type="match status" value="1"/>
</dbReference>
<dbReference type="InterPro" id="IPR013969">
    <property type="entry name" value="Oligosacch_biosynth_Alg14"/>
</dbReference>
<name>A0A061HG91_9BASI</name>
<dbReference type="AlphaFoldDB" id="A0A061HG91"/>
<keyword evidence="6" id="KW-0812">Transmembrane</keyword>
<comment type="similarity">
    <text evidence="3">Belongs to the ALG14 family.</text>
</comment>
<evidence type="ECO:0000256" key="1">
    <source>
        <dbReference type="ARBA" id="ARBA00004389"/>
    </source>
</evidence>
<evidence type="ECO:0000256" key="4">
    <source>
        <dbReference type="ARBA" id="ARBA00011335"/>
    </source>
</evidence>
<comment type="subcellular location">
    <subcellularLocation>
        <location evidence="1">Endoplasmic reticulum membrane</location>
        <topology evidence="1">Single-pass membrane protein</topology>
    </subcellularLocation>
    <subcellularLocation>
        <location evidence="2">Nucleus membrane</location>
        <topology evidence="2">Single-pass membrane protein</topology>
    </subcellularLocation>
</comment>
<reference evidence="11 12" key="1">
    <citation type="journal article" date="2013" name="Plant Cell">
        <title>The transition from a phytopathogenic smut ancestor to an anamorphic biocontrol agent deciphered by comparative whole-genome analysis.</title>
        <authorList>
            <person name="Lefebvre F."/>
            <person name="Joly D.L."/>
            <person name="Labbe C."/>
            <person name="Teichmann B."/>
            <person name="Linning R."/>
            <person name="Belzile F."/>
            <person name="Bakkeren G."/>
            <person name="Belanger R.R."/>
        </authorList>
    </citation>
    <scope>NUCLEOTIDE SEQUENCE [LARGE SCALE GENOMIC DNA]</scope>
    <source>
        <strain evidence="11 12">PF-1</strain>
    </source>
</reference>
<keyword evidence="7" id="KW-0256">Endoplasmic reticulum</keyword>
<dbReference type="GO" id="GO:0031965">
    <property type="term" value="C:nuclear membrane"/>
    <property type="evidence" value="ECO:0007669"/>
    <property type="project" value="UniProtKB-SubCell"/>
</dbReference>
<evidence type="ECO:0000256" key="9">
    <source>
        <dbReference type="ARBA" id="ARBA00023136"/>
    </source>
</evidence>
<dbReference type="HOGENOM" id="CLU_064541_0_1_1"/>
<keyword evidence="9" id="KW-0472">Membrane</keyword>
<evidence type="ECO:0000256" key="2">
    <source>
        <dbReference type="ARBA" id="ARBA00004590"/>
    </source>
</evidence>
<dbReference type="OrthoDB" id="17098at2759"/>
<organism evidence="11 12">
    <name type="scientific">Pseudozyma flocculosa PF-1</name>
    <dbReference type="NCBI Taxonomy" id="1277687"/>
    <lineage>
        <taxon>Eukaryota</taxon>
        <taxon>Fungi</taxon>
        <taxon>Dikarya</taxon>
        <taxon>Basidiomycota</taxon>
        <taxon>Ustilaginomycotina</taxon>
        <taxon>Ustilaginomycetes</taxon>
        <taxon>Ustilaginales</taxon>
        <taxon>Ustilaginaceae</taxon>
        <taxon>Pseudozyma</taxon>
    </lineage>
</organism>
<accession>A0A061HG91</accession>
<evidence type="ECO:0000256" key="8">
    <source>
        <dbReference type="ARBA" id="ARBA00022989"/>
    </source>
</evidence>
<evidence type="ECO:0000256" key="3">
    <source>
        <dbReference type="ARBA" id="ARBA00009731"/>
    </source>
</evidence>
<dbReference type="GeneID" id="19316994"/>
<evidence type="ECO:0000256" key="5">
    <source>
        <dbReference type="ARBA" id="ARBA00017467"/>
    </source>
</evidence>
<dbReference type="PANTHER" id="PTHR12154">
    <property type="entry name" value="GLYCOSYL TRANSFERASE-RELATED"/>
    <property type="match status" value="1"/>
</dbReference>
<dbReference type="PANTHER" id="PTHR12154:SF4">
    <property type="entry name" value="UDP-N-ACETYLGLUCOSAMINE TRANSFERASE SUBUNIT ALG14 HOMOLOG"/>
    <property type="match status" value="1"/>
</dbReference>
<dbReference type="Proteomes" id="UP000053664">
    <property type="component" value="Unassembled WGS sequence"/>
</dbReference>
<sequence>MASTALEAVQDWLLRFPHRPINHSLPPSLILYLVPPLPSRQTTAICLTLVALIAMRLYFILPGPVSDDFLRRAASKSPSVGGTKKEGDQQAERKVRVGLFLGSGGHTTELLQLLRALPPGRYAERLYLYSSGDNFSLQKAREFERTLVPRSSDDTPPLHTLEVPRARRVHQSFLSTPLSLLYSLAFCIDHIVRRPLVDAHITRRAQWRQRRARQGWNDDGARCPFADLVLMNGPGTCVPIVVSIYLLKFLGLPSPKLIYIESFARVKSLSLTAKLVRPLVDRFVVQWPEAAGPLGGRTVYNKWLI</sequence>
<evidence type="ECO:0000256" key="6">
    <source>
        <dbReference type="ARBA" id="ARBA00022692"/>
    </source>
</evidence>
<dbReference type="EMBL" id="KE361630">
    <property type="protein sequence ID" value="EPQ29661.1"/>
    <property type="molecule type" value="Genomic_DNA"/>
</dbReference>
<comment type="subunit">
    <text evidence="4">Heterodimer with ALG13 to form a functional enzyme.</text>
</comment>
<evidence type="ECO:0000313" key="12">
    <source>
        <dbReference type="Proteomes" id="UP000053664"/>
    </source>
</evidence>
<proteinExistence type="inferred from homology"/>
<protein>
    <recommendedName>
        <fullName evidence="5">UDP-N-acetylglucosamine transferase subunit ALG14</fullName>
    </recommendedName>
    <alternativeName>
        <fullName evidence="10">Asparagine-linked glycosylation protein 14</fullName>
    </alternativeName>
</protein>
<dbReference type="GO" id="GO:0006488">
    <property type="term" value="P:dolichol-linked oligosaccharide biosynthetic process"/>
    <property type="evidence" value="ECO:0007669"/>
    <property type="project" value="InterPro"/>
</dbReference>
<evidence type="ECO:0000256" key="7">
    <source>
        <dbReference type="ARBA" id="ARBA00022824"/>
    </source>
</evidence>
<dbReference type="eggNOG" id="KOG3339">
    <property type="taxonomic scope" value="Eukaryota"/>
</dbReference>
<dbReference type="KEGG" id="pfp:PFL1_02881"/>
<dbReference type="Pfam" id="PF08660">
    <property type="entry name" value="Alg14"/>
    <property type="match status" value="1"/>
</dbReference>
<gene>
    <name evidence="11" type="ORF">PFL1_02881</name>
</gene>